<protein>
    <submittedName>
        <fullName evidence="1">Uncharacterized protein</fullName>
    </submittedName>
</protein>
<dbReference type="OrthoDB" id="411991at2759"/>
<proteinExistence type="predicted"/>
<accession>A0A2G9V4G3</accession>
<organism evidence="1 2">
    <name type="scientific">Teladorsagia circumcincta</name>
    <name type="common">Brown stomach worm</name>
    <name type="synonym">Ostertagia circumcincta</name>
    <dbReference type="NCBI Taxonomy" id="45464"/>
    <lineage>
        <taxon>Eukaryota</taxon>
        <taxon>Metazoa</taxon>
        <taxon>Ecdysozoa</taxon>
        <taxon>Nematoda</taxon>
        <taxon>Chromadorea</taxon>
        <taxon>Rhabditida</taxon>
        <taxon>Rhabditina</taxon>
        <taxon>Rhabditomorpha</taxon>
        <taxon>Strongyloidea</taxon>
        <taxon>Trichostrongylidae</taxon>
        <taxon>Teladorsagia</taxon>
    </lineage>
</organism>
<evidence type="ECO:0000313" key="2">
    <source>
        <dbReference type="Proteomes" id="UP000230423"/>
    </source>
</evidence>
<dbReference type="AlphaFoldDB" id="A0A2G9V4G3"/>
<dbReference type="Proteomes" id="UP000230423">
    <property type="component" value="Unassembled WGS sequence"/>
</dbReference>
<gene>
    <name evidence="1" type="ORF">TELCIR_01054</name>
</gene>
<keyword evidence="2" id="KW-1185">Reference proteome</keyword>
<name>A0A2G9V4G3_TELCI</name>
<sequence>MTLSPDGQRLAVSFKENPPVVALFIVDWLPTVRFIPSYQHTYPYPANDKRQSLWDEPCILVFP</sequence>
<evidence type="ECO:0000313" key="1">
    <source>
        <dbReference type="EMBL" id="PIO76862.1"/>
    </source>
</evidence>
<dbReference type="EMBL" id="KZ345026">
    <property type="protein sequence ID" value="PIO76862.1"/>
    <property type="molecule type" value="Genomic_DNA"/>
</dbReference>
<reference evidence="1 2" key="1">
    <citation type="submission" date="2015-09" db="EMBL/GenBank/DDBJ databases">
        <title>Draft genome of the parasitic nematode Teladorsagia circumcincta isolate WARC Sus (inbred).</title>
        <authorList>
            <person name="Mitreva M."/>
        </authorList>
    </citation>
    <scope>NUCLEOTIDE SEQUENCE [LARGE SCALE GENOMIC DNA]</scope>
    <source>
        <strain evidence="1 2">S</strain>
    </source>
</reference>